<keyword evidence="2" id="KW-1003">Cell membrane</keyword>
<dbReference type="RefSeq" id="WP_182560647.1">
    <property type="nucleotide sequence ID" value="NZ_JACGWT010000004.1"/>
</dbReference>
<comment type="function">
    <text evidence="6">Catalyzes the glycosylation of 4,4'-diaponeurosporenoate, i.e. the esterification of glucose at the C1'' position with the carboxyl group of 4,4'-diaponeurosporenic acid, to form glycosyl-4,4'-diaponeurosporenoate. This is a step in the biosynthesis of staphyloxanthin, an orange pigment present in most staphylococci strains.</text>
</comment>
<keyword evidence="12" id="KW-1185">Reference proteome</keyword>
<comment type="similarity">
    <text evidence="8">Belongs to the glycosyltransferase 2 family. CrtQ subfamily.</text>
</comment>
<dbReference type="SUPFAM" id="SSF53448">
    <property type="entry name" value="Nucleotide-diphospho-sugar transferases"/>
    <property type="match status" value="1"/>
</dbReference>
<dbReference type="PANTHER" id="PTHR43646">
    <property type="entry name" value="GLYCOSYLTRANSFERASE"/>
    <property type="match status" value="1"/>
</dbReference>
<dbReference type="InterPro" id="IPR029044">
    <property type="entry name" value="Nucleotide-diphossugar_trans"/>
</dbReference>
<organism evidence="11 12">
    <name type="scientific">Microlunatus kandeliicorticis</name>
    <dbReference type="NCBI Taxonomy" id="1759536"/>
    <lineage>
        <taxon>Bacteria</taxon>
        <taxon>Bacillati</taxon>
        <taxon>Actinomycetota</taxon>
        <taxon>Actinomycetes</taxon>
        <taxon>Propionibacteriales</taxon>
        <taxon>Propionibacteriaceae</taxon>
        <taxon>Microlunatus</taxon>
    </lineage>
</organism>
<dbReference type="EMBL" id="JACGWT010000004">
    <property type="protein sequence ID" value="MBA8795032.1"/>
    <property type="molecule type" value="Genomic_DNA"/>
</dbReference>
<evidence type="ECO:0000256" key="4">
    <source>
        <dbReference type="ARBA" id="ARBA00022679"/>
    </source>
</evidence>
<dbReference type="InterPro" id="IPR001173">
    <property type="entry name" value="Glyco_trans_2-like"/>
</dbReference>
<dbReference type="AlphaFoldDB" id="A0A7W3ITM7"/>
<dbReference type="Pfam" id="PF00535">
    <property type="entry name" value="Glycos_transf_2"/>
    <property type="match status" value="1"/>
</dbReference>
<dbReference type="GO" id="GO:0016757">
    <property type="term" value="F:glycosyltransferase activity"/>
    <property type="evidence" value="ECO:0007669"/>
    <property type="project" value="UniProtKB-KW"/>
</dbReference>
<feature type="domain" description="Glycosyltransferase 2-like" evidence="10">
    <location>
        <begin position="17"/>
        <end position="117"/>
    </location>
</feature>
<protein>
    <recommendedName>
        <fullName evidence="9">4,4'-diaponeurosporenoate glycosyltransferase</fullName>
    </recommendedName>
</protein>
<evidence type="ECO:0000256" key="3">
    <source>
        <dbReference type="ARBA" id="ARBA00022676"/>
    </source>
</evidence>
<dbReference type="Proteomes" id="UP000523079">
    <property type="component" value="Unassembled WGS sequence"/>
</dbReference>
<evidence type="ECO:0000256" key="7">
    <source>
        <dbReference type="ARBA" id="ARBA00037904"/>
    </source>
</evidence>
<comment type="pathway">
    <text evidence="7">Carotenoid biosynthesis; staphyloxanthin biosynthesis; staphyloxanthin from farnesyl diphosphate: step 4/5.</text>
</comment>
<dbReference type="CDD" id="cd00761">
    <property type="entry name" value="Glyco_tranf_GTA_type"/>
    <property type="match status" value="1"/>
</dbReference>
<dbReference type="PANTHER" id="PTHR43646:SF2">
    <property type="entry name" value="GLYCOSYLTRANSFERASE 2-LIKE DOMAIN-CONTAINING PROTEIN"/>
    <property type="match status" value="1"/>
</dbReference>
<name>A0A7W3ITM7_9ACTN</name>
<evidence type="ECO:0000313" key="11">
    <source>
        <dbReference type="EMBL" id="MBA8795032.1"/>
    </source>
</evidence>
<evidence type="ECO:0000256" key="2">
    <source>
        <dbReference type="ARBA" id="ARBA00022475"/>
    </source>
</evidence>
<keyword evidence="4 11" id="KW-0808">Transferase</keyword>
<comment type="caution">
    <text evidence="11">The sequence shown here is derived from an EMBL/GenBank/DDBJ whole genome shotgun (WGS) entry which is preliminary data.</text>
</comment>
<evidence type="ECO:0000313" key="12">
    <source>
        <dbReference type="Proteomes" id="UP000523079"/>
    </source>
</evidence>
<accession>A0A7W3ITM7</accession>
<dbReference type="Gene3D" id="3.90.550.10">
    <property type="entry name" value="Spore Coat Polysaccharide Biosynthesis Protein SpsA, Chain A"/>
    <property type="match status" value="1"/>
</dbReference>
<evidence type="ECO:0000256" key="8">
    <source>
        <dbReference type="ARBA" id="ARBA00038120"/>
    </source>
</evidence>
<keyword evidence="3" id="KW-0328">Glycosyltransferase</keyword>
<keyword evidence="5" id="KW-0472">Membrane</keyword>
<sequence length="301" mass="31962">MTALLGGRERLEPALVSVVIPARDEAATLAATLASVAAQRYAGPVEVIVVDNASADATASIARDAGARVVAEPRPGVCRARQTGVEAARGAIVVSTDADTVHPPDWLSRLVAGFGDLRGGSPTVAVAGPCRYLDPPWWAALFPPIGFALVRLAAAVTGRVSYLTATNAAFLASAFPGYDVALEQGGDEVDLLRRLRQAGRVRWVGGNAVLTSSRRLEEGLLHTVLVSYGYYYLGQRLWRRVRPDHRVRAAPTVRAADAVRSAGRRRRWRLVAAAALLLGAHAGLRRQRRSGAAGRGPTGER</sequence>
<dbReference type="GO" id="GO:0005886">
    <property type="term" value="C:plasma membrane"/>
    <property type="evidence" value="ECO:0007669"/>
    <property type="project" value="UniProtKB-SubCell"/>
</dbReference>
<reference evidence="11 12" key="1">
    <citation type="submission" date="2020-07" db="EMBL/GenBank/DDBJ databases">
        <title>Sequencing the genomes of 1000 actinobacteria strains.</title>
        <authorList>
            <person name="Klenk H.-P."/>
        </authorList>
    </citation>
    <scope>NUCLEOTIDE SEQUENCE [LARGE SCALE GENOMIC DNA]</scope>
    <source>
        <strain evidence="11 12">DSM 100723</strain>
    </source>
</reference>
<comment type="subcellular location">
    <subcellularLocation>
        <location evidence="1">Cell membrane</location>
    </subcellularLocation>
</comment>
<evidence type="ECO:0000256" key="5">
    <source>
        <dbReference type="ARBA" id="ARBA00023136"/>
    </source>
</evidence>
<evidence type="ECO:0000256" key="1">
    <source>
        <dbReference type="ARBA" id="ARBA00004236"/>
    </source>
</evidence>
<evidence type="ECO:0000259" key="10">
    <source>
        <dbReference type="Pfam" id="PF00535"/>
    </source>
</evidence>
<evidence type="ECO:0000256" key="6">
    <source>
        <dbReference type="ARBA" id="ARBA00037281"/>
    </source>
</evidence>
<gene>
    <name evidence="11" type="ORF">FHX74_002660</name>
</gene>
<evidence type="ECO:0000256" key="9">
    <source>
        <dbReference type="ARBA" id="ARBA00040345"/>
    </source>
</evidence>
<proteinExistence type="inferred from homology"/>